<dbReference type="PROSITE" id="PS00018">
    <property type="entry name" value="EF_HAND_1"/>
    <property type="match status" value="1"/>
</dbReference>
<evidence type="ECO:0000256" key="4">
    <source>
        <dbReference type="ARBA" id="ARBA00022559"/>
    </source>
</evidence>
<dbReference type="InterPro" id="IPR011992">
    <property type="entry name" value="EF-hand-dom_pair"/>
</dbReference>
<keyword evidence="12" id="KW-0560">Oxidoreductase</keyword>
<dbReference type="Pfam" id="PF08030">
    <property type="entry name" value="NAD_binding_6"/>
    <property type="match status" value="1"/>
</dbReference>
<feature type="transmembrane region" description="Helical" evidence="15">
    <location>
        <begin position="351"/>
        <end position="371"/>
    </location>
</feature>
<evidence type="ECO:0000256" key="8">
    <source>
        <dbReference type="ARBA" id="ARBA00022827"/>
    </source>
</evidence>
<feature type="non-terminal residue" evidence="18">
    <location>
        <position position="1"/>
    </location>
</feature>
<evidence type="ECO:0000256" key="1">
    <source>
        <dbReference type="ARBA" id="ARBA00004141"/>
    </source>
</evidence>
<dbReference type="Proteomes" id="UP000324897">
    <property type="component" value="Chromosome 6"/>
</dbReference>
<dbReference type="EMBL" id="RWGY01000002">
    <property type="protein sequence ID" value="TVU49940.1"/>
    <property type="molecule type" value="Genomic_DNA"/>
</dbReference>
<accession>A0A5J9WRI3</accession>
<evidence type="ECO:0000256" key="15">
    <source>
        <dbReference type="SAM" id="Phobius"/>
    </source>
</evidence>
<keyword evidence="8" id="KW-0274">FAD</keyword>
<keyword evidence="6 15" id="KW-0812">Transmembrane</keyword>
<feature type="compositionally biased region" description="Gly residues" evidence="14">
    <location>
        <begin position="1"/>
        <end position="11"/>
    </location>
</feature>
<evidence type="ECO:0000256" key="12">
    <source>
        <dbReference type="ARBA" id="ARBA00023002"/>
    </source>
</evidence>
<dbReference type="PANTHER" id="PTHR11972">
    <property type="entry name" value="NADPH OXIDASE"/>
    <property type="match status" value="1"/>
</dbReference>
<dbReference type="FunFam" id="3.40.50.80:FF:000007">
    <property type="entry name" value="Respiratory burst oxidase protein A"/>
    <property type="match status" value="1"/>
</dbReference>
<dbReference type="SUPFAM" id="SSF47473">
    <property type="entry name" value="EF-hand"/>
    <property type="match status" value="1"/>
</dbReference>
<evidence type="ECO:0000256" key="11">
    <source>
        <dbReference type="ARBA" id="ARBA00022989"/>
    </source>
</evidence>
<feature type="compositionally biased region" description="Low complexity" evidence="14">
    <location>
        <begin position="17"/>
        <end position="26"/>
    </location>
</feature>
<dbReference type="GO" id="GO:0004601">
    <property type="term" value="F:peroxidase activity"/>
    <property type="evidence" value="ECO:0007669"/>
    <property type="project" value="UniProtKB-KW"/>
</dbReference>
<sequence length="911" mass="101649">MSGQAENGGGAGPPPAAAAFNKSPAADGKGGSRRSTRFKDENEYVEVTLDVGGVGDAVSVRSVKSVGAGDLQEAALLPRQPGPGGLSSKLKAELRRIASWKPSRAQEPPPATTAMSALVHGDRRRRLDRSMTGAARALRGLQFLNQTAVTEGWPEVEKRFDKLAVDGFLIRSRFGQCIGMVGSEEFAAQIFDALARRRGITAMVLTKDQVREFWEQLSDPGFDAKLQTFFDLVDKNADGQITEEELKEVLTLTASANKLSKILERVDEYTALIMEELDPDNLGYIEIATLESLLLQPPSTQTTQTNKLAPTHSSNISQLISQKLAPTRDANPFRRLALSLRYFLEDNWKRVWVMTLWLSINAFLFAWKFIAYRRHPTFEVMGYCVCVAKGGAETTKFNMAVILLPVCRNTITWLRSRTRLGAAVPFNDNINFHKVVAGGVAVGVALHAVTHLTCDFPRLLHASDAAYEPMKAYFGERRVPDYWWFVKGVEGITGVIMVVLMAVAYTLAHPWFRRGKLSEGNPLRRLSGFNMFWYSHHLFVIVYVAFVVHGVCLYINRTWYKQTTWMYLAIPLLLYAGERVLRALRSHGLTTVRIEKVALYPGNVIAIHMSKPQGFKYKSGQYIYVNCGEVSPFEWHPFTITSAPGDAYLSMHIRCRGDWTSSFRALFSQVCRPPAAGQSGLLRADFIASPAMGMAPPPATQNAGRRLPKLLIDGPYGAPAQDYGKYDVLLLIGLGIGATPLISIVKDVLNHIESNKSDDIESSSSSTTNGGFMTRRVYFYWCTREEGSFEWFRGVMNEVAERDSRGDVVELHNHCTSVYEEGDARSAMLVMLQALHHAKSGVDVVSGTRVRTHFARPDWREVFKRVACAHQGQRVGVFYCGDQKVTPELRRLSQDFSHKTDTKFVFHKENF</sequence>
<gene>
    <name evidence="18" type="ORF">EJB05_01285</name>
</gene>
<comment type="caution">
    <text evidence="18">The sequence shown here is derived from an EMBL/GenBank/DDBJ whole genome shotgun (WGS) entry which is preliminary data.</text>
</comment>
<evidence type="ECO:0000313" key="19">
    <source>
        <dbReference type="Proteomes" id="UP000324897"/>
    </source>
</evidence>
<dbReference type="Pfam" id="PF08022">
    <property type="entry name" value="FAD_binding_8"/>
    <property type="match status" value="1"/>
</dbReference>
<dbReference type="InterPro" id="IPR039261">
    <property type="entry name" value="FNR_nucleotide-bd"/>
</dbReference>
<dbReference type="AlphaFoldDB" id="A0A5J9WRI3"/>
<protein>
    <submittedName>
        <fullName evidence="18">Uncharacterized protein</fullName>
    </submittedName>
</protein>
<evidence type="ECO:0000256" key="9">
    <source>
        <dbReference type="ARBA" id="ARBA00022837"/>
    </source>
</evidence>
<dbReference type="InterPro" id="IPR013121">
    <property type="entry name" value="Fe_red_NAD-bd_6"/>
</dbReference>
<dbReference type="InterPro" id="IPR013112">
    <property type="entry name" value="FAD-bd_8"/>
</dbReference>
<keyword evidence="11 15" id="KW-1133">Transmembrane helix</keyword>
<dbReference type="PRINTS" id="PR00466">
    <property type="entry name" value="GP91PHOX"/>
</dbReference>
<dbReference type="Gene3D" id="1.10.238.10">
    <property type="entry name" value="EF-hand"/>
    <property type="match status" value="1"/>
</dbReference>
<keyword evidence="5" id="KW-0285">Flavoprotein</keyword>
<dbReference type="InterPro" id="IPR002048">
    <property type="entry name" value="EF_hand_dom"/>
</dbReference>
<dbReference type="Gene3D" id="3.40.50.80">
    <property type="entry name" value="Nucleotide-binding domain of ferredoxin-NADP reductase (FNR) module"/>
    <property type="match status" value="1"/>
</dbReference>
<dbReference type="SUPFAM" id="SSF52343">
    <property type="entry name" value="Ferredoxin reductase-like, C-terminal NADP-linked domain"/>
    <property type="match status" value="1"/>
</dbReference>
<feature type="domain" description="FAD-binding FR-type" evidence="17">
    <location>
        <begin position="584"/>
        <end position="722"/>
    </location>
</feature>
<evidence type="ECO:0000259" key="16">
    <source>
        <dbReference type="PROSITE" id="PS50222"/>
    </source>
</evidence>
<keyword evidence="3" id="KW-0597">Phosphoprotein</keyword>
<organism evidence="18 19">
    <name type="scientific">Eragrostis curvula</name>
    <name type="common">weeping love grass</name>
    <dbReference type="NCBI Taxonomy" id="38414"/>
    <lineage>
        <taxon>Eukaryota</taxon>
        <taxon>Viridiplantae</taxon>
        <taxon>Streptophyta</taxon>
        <taxon>Embryophyta</taxon>
        <taxon>Tracheophyta</taxon>
        <taxon>Spermatophyta</taxon>
        <taxon>Magnoliopsida</taxon>
        <taxon>Liliopsida</taxon>
        <taxon>Poales</taxon>
        <taxon>Poaceae</taxon>
        <taxon>PACMAD clade</taxon>
        <taxon>Chloridoideae</taxon>
        <taxon>Eragrostideae</taxon>
        <taxon>Eragrostidinae</taxon>
        <taxon>Eragrostis</taxon>
    </lineage>
</organism>
<dbReference type="Gene3D" id="2.40.30.10">
    <property type="entry name" value="Translation factors"/>
    <property type="match status" value="1"/>
</dbReference>
<dbReference type="FunFam" id="2.40.30.10:FF:000019">
    <property type="entry name" value="Respiratory burst oxidase homolog A"/>
    <property type="match status" value="1"/>
</dbReference>
<dbReference type="InterPro" id="IPR050369">
    <property type="entry name" value="RBOH/FRE"/>
</dbReference>
<keyword evidence="10" id="KW-0521">NADP</keyword>
<evidence type="ECO:0000256" key="2">
    <source>
        <dbReference type="ARBA" id="ARBA00007975"/>
    </source>
</evidence>
<dbReference type="InterPro" id="IPR018247">
    <property type="entry name" value="EF_Hand_1_Ca_BS"/>
</dbReference>
<dbReference type="PROSITE" id="PS51384">
    <property type="entry name" value="FAD_FR"/>
    <property type="match status" value="1"/>
</dbReference>
<evidence type="ECO:0000256" key="14">
    <source>
        <dbReference type="SAM" id="MobiDB-lite"/>
    </source>
</evidence>
<keyword evidence="13 15" id="KW-0472">Membrane</keyword>
<evidence type="ECO:0000256" key="6">
    <source>
        <dbReference type="ARBA" id="ARBA00022692"/>
    </source>
</evidence>
<dbReference type="GO" id="GO:0016174">
    <property type="term" value="F:NAD(P)H oxidase H2O2-forming activity"/>
    <property type="evidence" value="ECO:0007669"/>
    <property type="project" value="TreeGrafter"/>
</dbReference>
<dbReference type="GO" id="GO:0005886">
    <property type="term" value="C:plasma membrane"/>
    <property type="evidence" value="ECO:0007669"/>
    <property type="project" value="TreeGrafter"/>
</dbReference>
<dbReference type="InterPro" id="IPR017938">
    <property type="entry name" value="Riboflavin_synthase-like_b-brl"/>
</dbReference>
<keyword evidence="9" id="KW-0106">Calcium</keyword>
<evidence type="ECO:0000259" key="17">
    <source>
        <dbReference type="PROSITE" id="PS51384"/>
    </source>
</evidence>
<dbReference type="InterPro" id="IPR013130">
    <property type="entry name" value="Fe3_Rdtase_TM_dom"/>
</dbReference>
<dbReference type="SMART" id="SM00054">
    <property type="entry name" value="EFh"/>
    <property type="match status" value="1"/>
</dbReference>
<evidence type="ECO:0000313" key="18">
    <source>
        <dbReference type="EMBL" id="TVU49940.1"/>
    </source>
</evidence>
<dbReference type="PROSITE" id="PS50222">
    <property type="entry name" value="EF_HAND_2"/>
    <property type="match status" value="1"/>
</dbReference>
<dbReference type="GO" id="GO:0005509">
    <property type="term" value="F:calcium ion binding"/>
    <property type="evidence" value="ECO:0007669"/>
    <property type="project" value="InterPro"/>
</dbReference>
<dbReference type="Pfam" id="PF01794">
    <property type="entry name" value="Ferric_reduct"/>
    <property type="match status" value="1"/>
</dbReference>
<feature type="domain" description="EF-hand" evidence="16">
    <location>
        <begin position="221"/>
        <end position="256"/>
    </location>
</feature>
<evidence type="ECO:0000256" key="3">
    <source>
        <dbReference type="ARBA" id="ARBA00022553"/>
    </source>
</evidence>
<evidence type="ECO:0000256" key="7">
    <source>
        <dbReference type="ARBA" id="ARBA00022723"/>
    </source>
</evidence>
<keyword evidence="19" id="KW-1185">Reference proteome</keyword>
<dbReference type="SFLD" id="SFLDG01169">
    <property type="entry name" value="NADPH_oxidase_subgroup_(NOX)"/>
    <property type="match status" value="1"/>
</dbReference>
<dbReference type="InterPro" id="IPR017927">
    <property type="entry name" value="FAD-bd_FR_type"/>
</dbReference>
<proteinExistence type="inferred from homology"/>
<dbReference type="SUPFAM" id="SSF63380">
    <property type="entry name" value="Riboflavin synthase domain-like"/>
    <property type="match status" value="1"/>
</dbReference>
<evidence type="ECO:0000256" key="5">
    <source>
        <dbReference type="ARBA" id="ARBA00022630"/>
    </source>
</evidence>
<feature type="region of interest" description="Disordered" evidence="14">
    <location>
        <begin position="1"/>
        <end position="41"/>
    </location>
</feature>
<comment type="similarity">
    <text evidence="2">Belongs to the RBOH (TC 5.B.1.3) family.</text>
</comment>
<keyword evidence="4" id="KW-0575">Peroxidase</keyword>
<name>A0A5J9WRI3_9POAL</name>
<reference evidence="18 19" key="1">
    <citation type="journal article" date="2019" name="Sci. Rep.">
        <title>A high-quality genome of Eragrostis curvula grass provides insights into Poaceae evolution and supports new strategies to enhance forage quality.</title>
        <authorList>
            <person name="Carballo J."/>
            <person name="Santos B.A.C.M."/>
            <person name="Zappacosta D."/>
            <person name="Garbus I."/>
            <person name="Selva J.P."/>
            <person name="Gallo C.A."/>
            <person name="Diaz A."/>
            <person name="Albertini E."/>
            <person name="Caccamo M."/>
            <person name="Echenique V."/>
        </authorList>
    </citation>
    <scope>NUCLEOTIDE SEQUENCE [LARGE SCALE GENOMIC DNA]</scope>
    <source>
        <strain evidence="19">cv. Victoria</strain>
        <tissue evidence="18">Leaf</tissue>
    </source>
</reference>
<evidence type="ECO:0000256" key="13">
    <source>
        <dbReference type="ARBA" id="ARBA00023136"/>
    </source>
</evidence>
<dbReference type="Gramene" id="TVU49940">
    <property type="protein sequence ID" value="TVU49940"/>
    <property type="gene ID" value="EJB05_01285"/>
</dbReference>
<comment type="subcellular location">
    <subcellularLocation>
        <location evidence="1">Membrane</location>
        <topology evidence="1">Multi-pass membrane protein</topology>
    </subcellularLocation>
</comment>
<dbReference type="InterPro" id="IPR000778">
    <property type="entry name" value="Cyt_b245_heavy_chain"/>
</dbReference>
<dbReference type="PANTHER" id="PTHR11972:SF61">
    <property type="entry name" value="OS12G0541300 PROTEIN"/>
    <property type="match status" value="1"/>
</dbReference>
<feature type="transmembrane region" description="Helical" evidence="15">
    <location>
        <begin position="532"/>
        <end position="556"/>
    </location>
</feature>
<dbReference type="CDD" id="cd00051">
    <property type="entry name" value="EFh"/>
    <property type="match status" value="1"/>
</dbReference>
<dbReference type="Pfam" id="PF08414">
    <property type="entry name" value="NADPH_Ox"/>
    <property type="match status" value="1"/>
</dbReference>
<feature type="transmembrane region" description="Helical" evidence="15">
    <location>
        <begin position="492"/>
        <end position="512"/>
    </location>
</feature>
<evidence type="ECO:0000256" key="10">
    <source>
        <dbReference type="ARBA" id="ARBA00022857"/>
    </source>
</evidence>
<keyword evidence="7" id="KW-0479">Metal-binding</keyword>
<dbReference type="OrthoDB" id="167398at2759"/>
<dbReference type="InterPro" id="IPR013623">
    <property type="entry name" value="NADPH_Ox"/>
</dbReference>
<dbReference type="FunFam" id="1.10.238.10:FF:000049">
    <property type="entry name" value="Respiratory burst oxidase homolog A"/>
    <property type="match status" value="1"/>
</dbReference>
<dbReference type="CDD" id="cd06186">
    <property type="entry name" value="NOX_Duox_like_FAD_NADP"/>
    <property type="match status" value="1"/>
</dbReference>